<name>A0A2S4UPJ2_9BASI</name>
<dbReference type="VEuPathDB" id="FungiDB:PSTT_02894"/>
<evidence type="ECO:0000313" key="2">
    <source>
        <dbReference type="EMBL" id="POV99223.1"/>
    </source>
</evidence>
<protein>
    <recommendedName>
        <fullName evidence="4">Secreted protein</fullName>
    </recommendedName>
</protein>
<keyword evidence="1" id="KW-0732">Signal</keyword>
<organism evidence="2 3">
    <name type="scientific">Puccinia striiformis</name>
    <dbReference type="NCBI Taxonomy" id="27350"/>
    <lineage>
        <taxon>Eukaryota</taxon>
        <taxon>Fungi</taxon>
        <taxon>Dikarya</taxon>
        <taxon>Basidiomycota</taxon>
        <taxon>Pucciniomycotina</taxon>
        <taxon>Pucciniomycetes</taxon>
        <taxon>Pucciniales</taxon>
        <taxon>Pucciniaceae</taxon>
        <taxon>Puccinia</taxon>
    </lineage>
</organism>
<reference evidence="3" key="2">
    <citation type="journal article" date="2018" name="BMC Genomics">
        <title>Genomic insights into host adaptation between the wheat stripe rust pathogen (Puccinia striiformis f. sp. tritici) and the barley stripe rust pathogen (Puccinia striiformis f. sp. hordei).</title>
        <authorList>
            <person name="Xia C."/>
            <person name="Wang M."/>
            <person name="Yin C."/>
            <person name="Cornejo O.E."/>
            <person name="Hulbert S.H."/>
            <person name="Chen X."/>
        </authorList>
    </citation>
    <scope>NUCLEOTIDE SEQUENCE [LARGE SCALE GENOMIC DNA]</scope>
    <source>
        <strain evidence="3">93TX-2</strain>
    </source>
</reference>
<evidence type="ECO:0000256" key="1">
    <source>
        <dbReference type="SAM" id="SignalP"/>
    </source>
</evidence>
<evidence type="ECO:0000313" key="3">
    <source>
        <dbReference type="Proteomes" id="UP000238274"/>
    </source>
</evidence>
<reference evidence="3" key="3">
    <citation type="journal article" date="2018" name="Mol. Plant Microbe Interact.">
        <title>Genome sequence resources for the wheat stripe rust pathogen (Puccinia striiformis f. sp. tritici) and the barley stripe rust pathogen (Puccinia striiformis f. sp. hordei).</title>
        <authorList>
            <person name="Xia C."/>
            <person name="Wang M."/>
            <person name="Yin C."/>
            <person name="Cornejo O.E."/>
            <person name="Hulbert S.H."/>
            <person name="Chen X."/>
        </authorList>
    </citation>
    <scope>NUCLEOTIDE SEQUENCE [LARGE SCALE GENOMIC DNA]</scope>
    <source>
        <strain evidence="3">93TX-2</strain>
    </source>
</reference>
<dbReference type="Proteomes" id="UP000238274">
    <property type="component" value="Unassembled WGS sequence"/>
</dbReference>
<comment type="caution">
    <text evidence="2">The sequence shown here is derived from an EMBL/GenBank/DDBJ whole genome shotgun (WGS) entry which is preliminary data.</text>
</comment>
<proteinExistence type="predicted"/>
<accession>A0A2S4UPJ2</accession>
<feature type="signal peptide" evidence="1">
    <location>
        <begin position="1"/>
        <end position="28"/>
    </location>
</feature>
<sequence length="97" mass="10575">MNAISNTLSKTILLILIASHLVVTNVSASNCKFNKHKTPNCSRPVLEEDDEVPKDYTPEFNKDGEFICADGTTPGCCGMTEDGHKCEDLDPEDQGSE</sequence>
<gene>
    <name evidence="2" type="ORF">PSHT_13622</name>
</gene>
<dbReference type="VEuPathDB" id="FungiDB:PSHT_13622"/>
<evidence type="ECO:0008006" key="4">
    <source>
        <dbReference type="Google" id="ProtNLM"/>
    </source>
</evidence>
<reference evidence="2 3" key="1">
    <citation type="submission" date="2017-12" db="EMBL/GenBank/DDBJ databases">
        <title>Gene loss provides genomic basis for host adaptation in cereal stripe rust fungi.</title>
        <authorList>
            <person name="Xia C."/>
        </authorList>
    </citation>
    <scope>NUCLEOTIDE SEQUENCE [LARGE SCALE GENOMIC DNA]</scope>
    <source>
        <strain evidence="2 3">93TX-2</strain>
    </source>
</reference>
<feature type="chain" id="PRO_5015659394" description="Secreted protein" evidence="1">
    <location>
        <begin position="29"/>
        <end position="97"/>
    </location>
</feature>
<dbReference type="EMBL" id="PKSM01000278">
    <property type="protein sequence ID" value="POV99223.1"/>
    <property type="molecule type" value="Genomic_DNA"/>
</dbReference>
<keyword evidence="3" id="KW-1185">Reference proteome</keyword>
<dbReference type="AlphaFoldDB" id="A0A2S4UPJ2"/>